<reference evidence="4" key="1">
    <citation type="submission" date="2021-06" db="EMBL/GenBank/DDBJ databases">
        <authorList>
            <person name="Kallberg Y."/>
            <person name="Tangrot J."/>
            <person name="Rosling A."/>
        </authorList>
    </citation>
    <scope>NUCLEOTIDE SEQUENCE</scope>
    <source>
        <strain evidence="4">FL966</strain>
    </source>
</reference>
<dbReference type="AlphaFoldDB" id="A0A9N9HZ24"/>
<comment type="caution">
    <text evidence="4">The sequence shown here is derived from an EMBL/GenBank/DDBJ whole genome shotgun (WGS) entry which is preliminary data.</text>
</comment>
<dbReference type="PANTHER" id="PTHR28156">
    <property type="entry name" value="FAS1 DOMAIN-CONTAINING PROTEIN YDR262W"/>
    <property type="match status" value="1"/>
</dbReference>
<dbReference type="SUPFAM" id="SSF82153">
    <property type="entry name" value="FAS1 domain"/>
    <property type="match status" value="1"/>
</dbReference>
<dbReference type="InterPro" id="IPR040200">
    <property type="entry name" value="Mug57-like"/>
</dbReference>
<dbReference type="Pfam" id="PF02469">
    <property type="entry name" value="Fasciclin"/>
    <property type="match status" value="1"/>
</dbReference>
<dbReference type="Proteomes" id="UP000789759">
    <property type="component" value="Unassembled WGS sequence"/>
</dbReference>
<dbReference type="PANTHER" id="PTHR28156:SF1">
    <property type="entry name" value="FAS1 DOMAIN-CONTAINING PROTEIN YDR262W"/>
    <property type="match status" value="1"/>
</dbReference>
<evidence type="ECO:0000256" key="2">
    <source>
        <dbReference type="SAM" id="SignalP"/>
    </source>
</evidence>
<dbReference type="InterPro" id="IPR000782">
    <property type="entry name" value="FAS1_domain"/>
</dbReference>
<keyword evidence="1 2" id="KW-0732">Signal</keyword>
<evidence type="ECO:0000259" key="3">
    <source>
        <dbReference type="PROSITE" id="PS50213"/>
    </source>
</evidence>
<organism evidence="4 5">
    <name type="scientific">Cetraspora pellucida</name>
    <dbReference type="NCBI Taxonomy" id="1433469"/>
    <lineage>
        <taxon>Eukaryota</taxon>
        <taxon>Fungi</taxon>
        <taxon>Fungi incertae sedis</taxon>
        <taxon>Mucoromycota</taxon>
        <taxon>Glomeromycotina</taxon>
        <taxon>Glomeromycetes</taxon>
        <taxon>Diversisporales</taxon>
        <taxon>Gigasporaceae</taxon>
        <taxon>Cetraspora</taxon>
    </lineage>
</organism>
<evidence type="ECO:0000256" key="1">
    <source>
        <dbReference type="ARBA" id="ARBA00022729"/>
    </source>
</evidence>
<feature type="chain" id="PRO_5040377804" evidence="2">
    <location>
        <begin position="19"/>
        <end position="185"/>
    </location>
</feature>
<protein>
    <submittedName>
        <fullName evidence="4">4258_t:CDS:1</fullName>
    </submittedName>
</protein>
<dbReference type="OrthoDB" id="5551751at2759"/>
<gene>
    <name evidence="4" type="ORF">CPELLU_LOCUS12421</name>
</gene>
<dbReference type="EMBL" id="CAJVQA010011995">
    <property type="protein sequence ID" value="CAG8712757.1"/>
    <property type="molecule type" value="Genomic_DNA"/>
</dbReference>
<feature type="domain" description="FAS1" evidence="3">
    <location>
        <begin position="50"/>
        <end position="184"/>
    </location>
</feature>
<sequence>MTLITFLTYFLILSTSWAQLIEPEYFYDNTGFEGNMLNIKINDYSIPQGPSTLNDILPMEKDLTTFVDYLRMFGDIIKMLDNPDESLTLFAPINSVFHNTTNKPSYVTSSSEDPIEKIRKFVLSHIVPKSLKLHSGDELDTLFEGTKIRVKKGTDGNFILNDKANTRTSKDATNGIFYKIDDILI</sequence>
<proteinExistence type="predicted"/>
<name>A0A9N9HZ24_9GLOM</name>
<accession>A0A9N9HZ24</accession>
<dbReference type="PROSITE" id="PS50213">
    <property type="entry name" value="FAS1"/>
    <property type="match status" value="1"/>
</dbReference>
<evidence type="ECO:0000313" key="4">
    <source>
        <dbReference type="EMBL" id="CAG8712757.1"/>
    </source>
</evidence>
<dbReference type="InterPro" id="IPR036378">
    <property type="entry name" value="FAS1_dom_sf"/>
</dbReference>
<dbReference type="Gene3D" id="2.30.180.10">
    <property type="entry name" value="FAS1 domain"/>
    <property type="match status" value="1"/>
</dbReference>
<keyword evidence="5" id="KW-1185">Reference proteome</keyword>
<feature type="signal peptide" evidence="2">
    <location>
        <begin position="1"/>
        <end position="18"/>
    </location>
</feature>
<evidence type="ECO:0000313" key="5">
    <source>
        <dbReference type="Proteomes" id="UP000789759"/>
    </source>
</evidence>